<evidence type="ECO:0000313" key="1">
    <source>
        <dbReference type="EMBL" id="NMC62432.1"/>
    </source>
</evidence>
<evidence type="ECO:0000313" key="2">
    <source>
        <dbReference type="Proteomes" id="UP000524246"/>
    </source>
</evidence>
<accession>A0A7X9FQG9</accession>
<reference evidence="1 2" key="1">
    <citation type="journal article" date="2020" name="Biotechnol. Biofuels">
        <title>New insights from the biogas microbiome by comprehensive genome-resolved metagenomics of nearly 1600 species originating from multiple anaerobic digesters.</title>
        <authorList>
            <person name="Campanaro S."/>
            <person name="Treu L."/>
            <person name="Rodriguez-R L.M."/>
            <person name="Kovalovszki A."/>
            <person name="Ziels R.M."/>
            <person name="Maus I."/>
            <person name="Zhu X."/>
            <person name="Kougias P.G."/>
            <person name="Basile A."/>
            <person name="Luo G."/>
            <person name="Schluter A."/>
            <person name="Konstantinidis K.T."/>
            <person name="Angelidaki I."/>
        </authorList>
    </citation>
    <scope>NUCLEOTIDE SEQUENCE [LARGE SCALE GENOMIC DNA]</scope>
    <source>
        <strain evidence="1">AS27yjCOA_65</strain>
    </source>
</reference>
<comment type="caution">
    <text evidence="1">The sequence shown here is derived from an EMBL/GenBank/DDBJ whole genome shotgun (WGS) entry which is preliminary data.</text>
</comment>
<protein>
    <submittedName>
        <fullName evidence="1">Uncharacterized protein</fullName>
    </submittedName>
</protein>
<proteinExistence type="predicted"/>
<name>A0A7X9FQG9_9DELT</name>
<dbReference type="AlphaFoldDB" id="A0A7X9FQG9"/>
<organism evidence="1 2">
    <name type="scientific">SAR324 cluster bacterium</name>
    <dbReference type="NCBI Taxonomy" id="2024889"/>
    <lineage>
        <taxon>Bacteria</taxon>
        <taxon>Deltaproteobacteria</taxon>
        <taxon>SAR324 cluster</taxon>
    </lineage>
</organism>
<dbReference type="Proteomes" id="UP000524246">
    <property type="component" value="Unassembled WGS sequence"/>
</dbReference>
<dbReference type="EMBL" id="JAAZON010000193">
    <property type="protein sequence ID" value="NMC62432.1"/>
    <property type="molecule type" value="Genomic_DNA"/>
</dbReference>
<sequence>MGIDISANATAQRLTTQNILDQCTSQATETSTATNIKNTLDAKNAKTTQMELVRVDKAIANTLDKLDDKLSSRSGNLFRHSRQGEFDEIKKANPNLSNEEVLRNLSLKKAMDVLMALEKDPRGLDLNNPEVRDAAQKAVTEQVSKRLEGERIKHWGKIIKEPMGEQLKRCLTDHFISISNPAVGVTTNATATNTNTPPTASPELTAEQKELVRIADLIKSKKFLDIAAEELGDNATLGQVKARQKELQLGQGNKTAEEYAKDIYNILQLSNAKRELGGFFSQVIGKGFRDVLKDDASNRILDRIYGISVALNDPEKFLRLLDPKNAKYNPGGRFTNGVSIPTTLDQYKDVIKQVNEIIVKYNAGSLNRVEFMKKTSEIFGTPDFSNPETLRLNSQEAKNPSFVSSSLEEIQRQAAPVKVAENAVGEDNNTSSIIELRDIKDGEIAG</sequence>
<gene>
    <name evidence="1" type="ORF">GYA55_04620</name>
</gene>